<organism evidence="3 5">
    <name type="scientific">Vanilla planifolia</name>
    <name type="common">Vanilla</name>
    <dbReference type="NCBI Taxonomy" id="51239"/>
    <lineage>
        <taxon>Eukaryota</taxon>
        <taxon>Viridiplantae</taxon>
        <taxon>Streptophyta</taxon>
        <taxon>Embryophyta</taxon>
        <taxon>Tracheophyta</taxon>
        <taxon>Spermatophyta</taxon>
        <taxon>Magnoliopsida</taxon>
        <taxon>Liliopsida</taxon>
        <taxon>Asparagales</taxon>
        <taxon>Orchidaceae</taxon>
        <taxon>Vanilloideae</taxon>
        <taxon>Vanilleae</taxon>
        <taxon>Vanilla</taxon>
    </lineage>
</organism>
<name>A0A835VDP9_VANPL</name>
<dbReference type="GO" id="GO:0061522">
    <property type="term" value="F:1,4-dihydroxy-2-naphthoyl-CoA thioesterase activity"/>
    <property type="evidence" value="ECO:0007669"/>
    <property type="project" value="TreeGrafter"/>
</dbReference>
<evidence type="ECO:0000313" key="3">
    <source>
        <dbReference type="EMBL" id="KAG0496914.1"/>
    </source>
</evidence>
<dbReference type="InterPro" id="IPR006683">
    <property type="entry name" value="Thioestr_dom"/>
</dbReference>
<dbReference type="GO" id="GO:0005777">
    <property type="term" value="C:peroxisome"/>
    <property type="evidence" value="ECO:0007669"/>
    <property type="project" value="TreeGrafter"/>
</dbReference>
<dbReference type="Pfam" id="PF03061">
    <property type="entry name" value="4HBT"/>
    <property type="match status" value="1"/>
</dbReference>
<evidence type="ECO:0000256" key="1">
    <source>
        <dbReference type="ARBA" id="ARBA00022801"/>
    </source>
</evidence>
<dbReference type="InterPro" id="IPR003736">
    <property type="entry name" value="PAAI_dom"/>
</dbReference>
<proteinExistence type="predicted"/>
<dbReference type="PANTHER" id="PTHR43240:SF5">
    <property type="entry name" value="1,4-DIHYDROXY-2-NAPHTHOYL-COA THIOESTERASE 1"/>
    <property type="match status" value="1"/>
</dbReference>
<dbReference type="Gene3D" id="3.10.129.10">
    <property type="entry name" value="Hotdog Thioesterase"/>
    <property type="match status" value="1"/>
</dbReference>
<evidence type="ECO:0000313" key="6">
    <source>
        <dbReference type="Proteomes" id="UP000639772"/>
    </source>
</evidence>
<dbReference type="Proteomes" id="UP000639772">
    <property type="component" value="Chromosome 1"/>
</dbReference>
<evidence type="ECO:0000313" key="5">
    <source>
        <dbReference type="Proteomes" id="UP000636800"/>
    </source>
</evidence>
<dbReference type="AlphaFoldDB" id="A0A835VDP9"/>
<dbReference type="OrthoDB" id="46529at2759"/>
<dbReference type="NCBIfam" id="TIGR00369">
    <property type="entry name" value="unchar_dom_1"/>
    <property type="match status" value="1"/>
</dbReference>
<gene>
    <name evidence="4" type="ORF">HPP92_001509</name>
    <name evidence="3" type="ORF">HPP92_001605</name>
</gene>
<dbReference type="EMBL" id="JADCNL010000001">
    <property type="protein sequence ID" value="KAG0496914.1"/>
    <property type="molecule type" value="Genomic_DNA"/>
</dbReference>
<dbReference type="InterPro" id="IPR029069">
    <property type="entry name" value="HotDog_dom_sf"/>
</dbReference>
<accession>A0A835VDP9</accession>
<protein>
    <recommendedName>
        <fullName evidence="2">Thioesterase domain-containing protein</fullName>
    </recommendedName>
</protein>
<reference evidence="5 6" key="1">
    <citation type="journal article" date="2020" name="Nat. Food">
        <title>A phased Vanilla planifolia genome enables genetic improvement of flavour and production.</title>
        <authorList>
            <person name="Hasing T."/>
            <person name="Tang H."/>
            <person name="Brym M."/>
            <person name="Khazi F."/>
            <person name="Huang T."/>
            <person name="Chambers A.H."/>
        </authorList>
    </citation>
    <scope>NUCLEOTIDE SEQUENCE [LARGE SCALE GENOMIC DNA]</scope>
    <source>
        <tissue evidence="3">Leaf</tissue>
    </source>
</reference>
<keyword evidence="5" id="KW-1185">Reference proteome</keyword>
<comment type="caution">
    <text evidence="3">The sequence shown here is derived from an EMBL/GenBank/DDBJ whole genome shotgun (WGS) entry which is preliminary data.</text>
</comment>
<dbReference type="CDD" id="cd03443">
    <property type="entry name" value="PaaI_thioesterase"/>
    <property type="match status" value="1"/>
</dbReference>
<evidence type="ECO:0000259" key="2">
    <source>
        <dbReference type="Pfam" id="PF03061"/>
    </source>
</evidence>
<dbReference type="EMBL" id="JADCNM010000001">
    <property type="protein sequence ID" value="KAG0501437.1"/>
    <property type="molecule type" value="Genomic_DNA"/>
</dbReference>
<feature type="domain" description="Thioesterase" evidence="2">
    <location>
        <begin position="54"/>
        <end position="125"/>
    </location>
</feature>
<dbReference type="Proteomes" id="UP000636800">
    <property type="component" value="Chromosome 1"/>
</dbReference>
<evidence type="ECO:0000313" key="4">
    <source>
        <dbReference type="EMBL" id="KAG0501437.1"/>
    </source>
</evidence>
<dbReference type="PANTHER" id="PTHR43240">
    <property type="entry name" value="1,4-DIHYDROXY-2-NAPHTHOYL-COA THIOESTERASE 1"/>
    <property type="match status" value="1"/>
</dbReference>
<keyword evidence="1" id="KW-0378">Hydrolase</keyword>
<dbReference type="SUPFAM" id="SSF54637">
    <property type="entry name" value="Thioesterase/thiol ester dehydrase-isomerase"/>
    <property type="match status" value="1"/>
</dbReference>
<dbReference type="GO" id="GO:0042372">
    <property type="term" value="P:phylloquinone biosynthetic process"/>
    <property type="evidence" value="ECO:0007669"/>
    <property type="project" value="TreeGrafter"/>
</dbReference>
<sequence length="164" mass="17743">MQDTDTRTVQSPSKTAELDPILDAFGFKVDLVSAAMVTGRLLVTDRYCQPFKGMHGGLSALIAESLASIGAHMASNFQRVAGIQLSVNNFLNATAGDVVFARATPVHAGKTIQVWEVHLWRIKGESSMEEEALLASSRVTILSNMPVPENSKNADIALRKYAKL</sequence>